<comment type="caution">
    <text evidence="1">The sequence shown here is derived from an EMBL/GenBank/DDBJ whole genome shotgun (WGS) entry which is preliminary data.</text>
</comment>
<evidence type="ECO:0000313" key="1">
    <source>
        <dbReference type="EMBL" id="CAJ2661992.1"/>
    </source>
</evidence>
<keyword evidence="2" id="KW-1185">Reference proteome</keyword>
<reference evidence="1" key="1">
    <citation type="submission" date="2023-10" db="EMBL/GenBank/DDBJ databases">
        <authorList>
            <person name="Rodriguez Cubillos JULIANA M."/>
            <person name="De Vega J."/>
        </authorList>
    </citation>
    <scope>NUCLEOTIDE SEQUENCE</scope>
</reference>
<proteinExistence type="predicted"/>
<organism evidence="1 2">
    <name type="scientific">Trifolium pratense</name>
    <name type="common">Red clover</name>
    <dbReference type="NCBI Taxonomy" id="57577"/>
    <lineage>
        <taxon>Eukaryota</taxon>
        <taxon>Viridiplantae</taxon>
        <taxon>Streptophyta</taxon>
        <taxon>Embryophyta</taxon>
        <taxon>Tracheophyta</taxon>
        <taxon>Spermatophyta</taxon>
        <taxon>Magnoliopsida</taxon>
        <taxon>eudicotyledons</taxon>
        <taxon>Gunneridae</taxon>
        <taxon>Pentapetalae</taxon>
        <taxon>rosids</taxon>
        <taxon>fabids</taxon>
        <taxon>Fabales</taxon>
        <taxon>Fabaceae</taxon>
        <taxon>Papilionoideae</taxon>
        <taxon>50 kb inversion clade</taxon>
        <taxon>NPAAA clade</taxon>
        <taxon>Hologalegina</taxon>
        <taxon>IRL clade</taxon>
        <taxon>Trifolieae</taxon>
        <taxon>Trifolium</taxon>
    </lineage>
</organism>
<name>A0ACB0L0D8_TRIPR</name>
<protein>
    <submittedName>
        <fullName evidence="1">Uncharacterized protein</fullName>
    </submittedName>
</protein>
<dbReference type="EMBL" id="CASHSV030000409">
    <property type="protein sequence ID" value="CAJ2661992.1"/>
    <property type="molecule type" value="Genomic_DNA"/>
</dbReference>
<dbReference type="Proteomes" id="UP001177021">
    <property type="component" value="Unassembled WGS sequence"/>
</dbReference>
<accession>A0ACB0L0D8</accession>
<sequence>MNDHENEKSILTKLKQQCGGQFTSNMEGMVTDLALAKENQTSGIFNQYLNELRTTRCCIQSHQHLQFMLMWKR</sequence>
<evidence type="ECO:0000313" key="2">
    <source>
        <dbReference type="Proteomes" id="UP001177021"/>
    </source>
</evidence>
<gene>
    <name evidence="1" type="ORF">MILVUS5_LOCUS27616</name>
</gene>